<reference evidence="1 2" key="1">
    <citation type="submission" date="2019-02" db="EMBL/GenBank/DDBJ databases">
        <title>Deep-cultivation of Planctomycetes and their phenomic and genomic characterization uncovers novel biology.</title>
        <authorList>
            <person name="Wiegand S."/>
            <person name="Jogler M."/>
            <person name="Boedeker C."/>
            <person name="Pinto D."/>
            <person name="Vollmers J."/>
            <person name="Rivas-Marin E."/>
            <person name="Kohn T."/>
            <person name="Peeters S.H."/>
            <person name="Heuer A."/>
            <person name="Rast P."/>
            <person name="Oberbeckmann S."/>
            <person name="Bunk B."/>
            <person name="Jeske O."/>
            <person name="Meyerdierks A."/>
            <person name="Storesund J.E."/>
            <person name="Kallscheuer N."/>
            <person name="Luecker S."/>
            <person name="Lage O.M."/>
            <person name="Pohl T."/>
            <person name="Merkel B.J."/>
            <person name="Hornburger P."/>
            <person name="Mueller R.-W."/>
            <person name="Bruemmer F."/>
            <person name="Labrenz M."/>
            <person name="Spormann A.M."/>
            <person name="Op Den Camp H."/>
            <person name="Overmann J."/>
            <person name="Amann R."/>
            <person name="Jetten M.S.M."/>
            <person name="Mascher T."/>
            <person name="Medema M.H."/>
            <person name="Devos D.P."/>
            <person name="Kaster A.-K."/>
            <person name="Ovreas L."/>
            <person name="Rohde M."/>
            <person name="Galperin M.Y."/>
            <person name="Jogler C."/>
        </authorList>
    </citation>
    <scope>NUCLEOTIDE SEQUENCE [LARGE SCALE GENOMIC DNA]</scope>
    <source>
        <strain evidence="1 2">KOR34</strain>
    </source>
</reference>
<evidence type="ECO:0000313" key="2">
    <source>
        <dbReference type="Proteomes" id="UP000316714"/>
    </source>
</evidence>
<keyword evidence="2" id="KW-1185">Reference proteome</keyword>
<organism evidence="1 2">
    <name type="scientific">Posidoniimonas corsicana</name>
    <dbReference type="NCBI Taxonomy" id="1938618"/>
    <lineage>
        <taxon>Bacteria</taxon>
        <taxon>Pseudomonadati</taxon>
        <taxon>Planctomycetota</taxon>
        <taxon>Planctomycetia</taxon>
        <taxon>Pirellulales</taxon>
        <taxon>Lacipirellulaceae</taxon>
        <taxon>Posidoniimonas</taxon>
    </lineage>
</organism>
<dbReference type="AlphaFoldDB" id="A0A5C5VJQ8"/>
<comment type="caution">
    <text evidence="1">The sequence shown here is derived from an EMBL/GenBank/DDBJ whole genome shotgun (WGS) entry which is preliminary data.</text>
</comment>
<sequence>MQLGYAFIAAPTAIFSAEALTSNRGRRKACGWNRAA</sequence>
<protein>
    <submittedName>
        <fullName evidence="1">Uncharacterized protein</fullName>
    </submittedName>
</protein>
<name>A0A5C5VJQ8_9BACT</name>
<proteinExistence type="predicted"/>
<evidence type="ECO:0000313" key="1">
    <source>
        <dbReference type="EMBL" id="TWT38223.1"/>
    </source>
</evidence>
<dbReference type="Proteomes" id="UP000316714">
    <property type="component" value="Unassembled WGS sequence"/>
</dbReference>
<dbReference type="EMBL" id="SIHJ01000001">
    <property type="protein sequence ID" value="TWT38223.1"/>
    <property type="molecule type" value="Genomic_DNA"/>
</dbReference>
<accession>A0A5C5VJQ8</accession>
<gene>
    <name evidence="1" type="ORF">KOR34_31920</name>
</gene>